<reference evidence="2 3" key="1">
    <citation type="journal article" date="2014" name="Int. J. Syst. Evol. Microbiol.">
        <title>Complete genome sequence of Corynebacterium casei LMG S-19264T (=DSM 44701T), isolated from a smear-ripened cheese.</title>
        <authorList>
            <consortium name="US DOE Joint Genome Institute (JGI-PGF)"/>
            <person name="Walter F."/>
            <person name="Albersmeier A."/>
            <person name="Kalinowski J."/>
            <person name="Ruckert C."/>
        </authorList>
    </citation>
    <scope>NUCLEOTIDE SEQUENCE [LARGE SCALE GENOMIC DNA]</scope>
    <source>
        <strain evidence="2 3">KCTC 23968</strain>
    </source>
</reference>
<dbReference type="Proteomes" id="UP000600865">
    <property type="component" value="Unassembled WGS sequence"/>
</dbReference>
<feature type="signal peptide" evidence="1">
    <location>
        <begin position="1"/>
        <end position="24"/>
    </location>
</feature>
<protein>
    <submittedName>
        <fullName evidence="2">Uncharacterized protein</fullName>
    </submittedName>
</protein>
<keyword evidence="1" id="KW-0732">Signal</keyword>
<evidence type="ECO:0000313" key="2">
    <source>
        <dbReference type="EMBL" id="GGX67853.1"/>
    </source>
</evidence>
<comment type="caution">
    <text evidence="2">The sequence shown here is derived from an EMBL/GenBank/DDBJ whole genome shotgun (WGS) entry which is preliminary data.</text>
</comment>
<proteinExistence type="predicted"/>
<gene>
    <name evidence="2" type="ORF">GCM10011309_16920</name>
</gene>
<name>A0A918KLD8_9PROT</name>
<evidence type="ECO:0000256" key="1">
    <source>
        <dbReference type="SAM" id="SignalP"/>
    </source>
</evidence>
<organism evidence="2 3">
    <name type="scientific">Litorimonas cladophorae</name>
    <dbReference type="NCBI Taxonomy" id="1220491"/>
    <lineage>
        <taxon>Bacteria</taxon>
        <taxon>Pseudomonadati</taxon>
        <taxon>Pseudomonadota</taxon>
        <taxon>Alphaproteobacteria</taxon>
        <taxon>Maricaulales</taxon>
        <taxon>Robiginitomaculaceae</taxon>
    </lineage>
</organism>
<dbReference type="RefSeq" id="WP_189584329.1">
    <property type="nucleotide sequence ID" value="NZ_BMYV01000002.1"/>
</dbReference>
<evidence type="ECO:0000313" key="3">
    <source>
        <dbReference type="Proteomes" id="UP000600865"/>
    </source>
</evidence>
<dbReference type="AlphaFoldDB" id="A0A918KLD8"/>
<feature type="chain" id="PRO_5037150573" evidence="1">
    <location>
        <begin position="25"/>
        <end position="205"/>
    </location>
</feature>
<sequence length="205" mass="21620">MVSRIFKGTAATLAALSFASLASANCGNSLYCGQYGDAHAGHVSSQSTLPPLSSWSASSATTGASYSMNGTSSRYSPSTAYSSTMSSTEADAHYGSGSISQTYSSYDTQSFYGSTQSVQGLGANESLQATNCPVNVHGAGEGRVVGCYNVVKPVPQTTYYRVVRPVIYVRYPVPVAVPYTSPCLTVKHYSRYGDWHTGGYRAGCR</sequence>
<accession>A0A918KLD8</accession>
<dbReference type="EMBL" id="BMYV01000002">
    <property type="protein sequence ID" value="GGX67853.1"/>
    <property type="molecule type" value="Genomic_DNA"/>
</dbReference>
<keyword evidence="3" id="KW-1185">Reference proteome</keyword>